<proteinExistence type="inferred from homology"/>
<dbReference type="InterPro" id="IPR050432">
    <property type="entry name" value="FAD-linked_Oxidoreductases_BP"/>
</dbReference>
<dbReference type="InterPro" id="IPR016169">
    <property type="entry name" value="FAD-bd_PCMH_sub2"/>
</dbReference>
<feature type="signal peptide" evidence="3">
    <location>
        <begin position="1"/>
        <end position="21"/>
    </location>
</feature>
<name>A0A2P7Z4A1_9PEZI</name>
<dbReference type="Gene3D" id="3.30.465.10">
    <property type="match status" value="2"/>
</dbReference>
<dbReference type="InterPro" id="IPR012951">
    <property type="entry name" value="BBE"/>
</dbReference>
<dbReference type="GO" id="GO:0071949">
    <property type="term" value="F:FAD binding"/>
    <property type="evidence" value="ECO:0007669"/>
    <property type="project" value="InterPro"/>
</dbReference>
<dbReference type="Pfam" id="PF08031">
    <property type="entry name" value="BBE"/>
    <property type="match status" value="1"/>
</dbReference>
<feature type="domain" description="FAD-binding PCMH-type" evidence="4">
    <location>
        <begin position="121"/>
        <end position="300"/>
    </location>
</feature>
<keyword evidence="2" id="KW-0560">Oxidoreductase</keyword>
<evidence type="ECO:0000259" key="4">
    <source>
        <dbReference type="PROSITE" id="PS51387"/>
    </source>
</evidence>
<dbReference type="AlphaFoldDB" id="A0A2P7Z4A1"/>
<dbReference type="EMBL" id="NHZQ01000331">
    <property type="protein sequence ID" value="PSK43046.1"/>
    <property type="molecule type" value="Genomic_DNA"/>
</dbReference>
<dbReference type="InterPro" id="IPR006094">
    <property type="entry name" value="Oxid_FAD_bind_N"/>
</dbReference>
<accession>A0A2P7Z4A1</accession>
<evidence type="ECO:0000256" key="2">
    <source>
        <dbReference type="ARBA" id="ARBA00023002"/>
    </source>
</evidence>
<evidence type="ECO:0000256" key="1">
    <source>
        <dbReference type="ARBA" id="ARBA00005466"/>
    </source>
</evidence>
<dbReference type="InterPro" id="IPR016166">
    <property type="entry name" value="FAD-bd_PCMH"/>
</dbReference>
<organism evidence="5 6">
    <name type="scientific">Elsinoe australis</name>
    <dbReference type="NCBI Taxonomy" id="40998"/>
    <lineage>
        <taxon>Eukaryota</taxon>
        <taxon>Fungi</taxon>
        <taxon>Dikarya</taxon>
        <taxon>Ascomycota</taxon>
        <taxon>Pezizomycotina</taxon>
        <taxon>Dothideomycetes</taxon>
        <taxon>Dothideomycetidae</taxon>
        <taxon>Myriangiales</taxon>
        <taxon>Elsinoaceae</taxon>
        <taxon>Elsinoe</taxon>
    </lineage>
</organism>
<evidence type="ECO:0000313" key="5">
    <source>
        <dbReference type="EMBL" id="PSK43046.1"/>
    </source>
</evidence>
<dbReference type="SUPFAM" id="SSF56176">
    <property type="entry name" value="FAD-binding/transporter-associated domain-like"/>
    <property type="match status" value="1"/>
</dbReference>
<evidence type="ECO:0000313" key="6">
    <source>
        <dbReference type="Proteomes" id="UP000243723"/>
    </source>
</evidence>
<dbReference type="STRING" id="40998.A0A2P7Z4A1"/>
<dbReference type="InterPro" id="IPR036318">
    <property type="entry name" value="FAD-bd_PCMH-like_sf"/>
</dbReference>
<keyword evidence="6" id="KW-1185">Reference proteome</keyword>
<dbReference type="PROSITE" id="PS51387">
    <property type="entry name" value="FAD_PCMH"/>
    <property type="match status" value="1"/>
</dbReference>
<dbReference type="PANTHER" id="PTHR13878:SF91">
    <property type="entry name" value="FAD BINDING DOMAIN PROTEIN (AFU_ORTHOLOGUE AFUA_6G12070)-RELATED"/>
    <property type="match status" value="1"/>
</dbReference>
<dbReference type="OrthoDB" id="9983560at2759"/>
<dbReference type="Pfam" id="PF01565">
    <property type="entry name" value="FAD_binding_4"/>
    <property type="match status" value="1"/>
</dbReference>
<comment type="similarity">
    <text evidence="1">Belongs to the oxygen-dependent FAD-linked oxidoreductase family.</text>
</comment>
<sequence length="571" mass="61231">MASLVLHALLALSASSIPVLAAPASTNSSACRCFPGDACWPSTQVWQDLNQTVGGRLVATVPLAAPCHDSVFSTYDNATCANLQAEWLEPETHYVNSASVMAPYFANQSCDPFLPRSAQCVIGTYTQYAVNVTSADDVAAGIKFATEHNIRLVVRNTGHDYNGKSTGAGALGLWLHHLKDISIFDYQGSSYTGKAIKVGAGVQGFEAYAAADAQGLQVVGGECPTVGIAGGYTQGGGHSALASKHGLAADQTLEWELVTGEGEHLIANRQQNSDLYWALSGGGGGTYGVVLSMTSKAHPDSPTSGMNLTFASTNISQDAYYEAISTFHASLPAMVDAGIMIVWYFTNASFAISPITAPDISVADLKTYLSPLETKLNELNIPFTSYYQQFDGYLDQFNALQGAIQVGIAQYGGRLIPRSVVENNNSALTDAYRFINNNGGQFIGVGVNVSPAVAGNPDNAVNPAWRNTLIDTVITTPWSFTAPLSEMEANQEKMTNVLIPALEALTPNGSCYLNEGDFRQPNFQDVFYGENYDRLLAIKNRYDPNHMFYATTAVGSDYWEVQADKRLCRAQ</sequence>
<dbReference type="GO" id="GO:0016491">
    <property type="term" value="F:oxidoreductase activity"/>
    <property type="evidence" value="ECO:0007669"/>
    <property type="project" value="UniProtKB-KW"/>
</dbReference>
<dbReference type="Proteomes" id="UP000243723">
    <property type="component" value="Unassembled WGS sequence"/>
</dbReference>
<comment type="caution">
    <text evidence="5">The sequence shown here is derived from an EMBL/GenBank/DDBJ whole genome shotgun (WGS) entry which is preliminary data.</text>
</comment>
<gene>
    <name evidence="5" type="ORF">B9Z65_7000</name>
</gene>
<feature type="chain" id="PRO_5015115236" description="FAD-binding PCMH-type domain-containing protein" evidence="3">
    <location>
        <begin position="22"/>
        <end position="571"/>
    </location>
</feature>
<evidence type="ECO:0000256" key="3">
    <source>
        <dbReference type="SAM" id="SignalP"/>
    </source>
</evidence>
<protein>
    <recommendedName>
        <fullName evidence="4">FAD-binding PCMH-type domain-containing protein</fullName>
    </recommendedName>
</protein>
<dbReference type="PANTHER" id="PTHR13878">
    <property type="entry name" value="GULONOLACTONE OXIDASE"/>
    <property type="match status" value="1"/>
</dbReference>
<keyword evidence="3" id="KW-0732">Signal</keyword>
<reference evidence="5 6" key="1">
    <citation type="submission" date="2017-05" db="EMBL/GenBank/DDBJ databases">
        <title>Draft genome sequence of Elsinoe australis.</title>
        <authorList>
            <person name="Cheng Q."/>
        </authorList>
    </citation>
    <scope>NUCLEOTIDE SEQUENCE [LARGE SCALE GENOMIC DNA]</scope>
    <source>
        <strain evidence="5 6">NL1</strain>
    </source>
</reference>